<evidence type="ECO:0000256" key="7">
    <source>
        <dbReference type="ARBA" id="ARBA00058004"/>
    </source>
</evidence>
<evidence type="ECO:0000256" key="8">
    <source>
        <dbReference type="ARBA" id="ARBA00070152"/>
    </source>
</evidence>
<protein>
    <recommendedName>
        <fullName evidence="8">Virulence sensor protein BvgS</fullName>
        <ecNumber evidence="2">2.7.13.3</ecNumber>
    </recommendedName>
</protein>
<dbReference type="PRINTS" id="PR00344">
    <property type="entry name" value="BCTRLSENSOR"/>
</dbReference>
<evidence type="ECO:0000256" key="5">
    <source>
        <dbReference type="ARBA" id="ARBA00023012"/>
    </source>
</evidence>
<feature type="domain" description="Response regulatory" evidence="13">
    <location>
        <begin position="767"/>
        <end position="886"/>
    </location>
</feature>
<dbReference type="SUPFAM" id="SSF55874">
    <property type="entry name" value="ATPase domain of HSP90 chaperone/DNA topoisomerase II/histidine kinase"/>
    <property type="match status" value="1"/>
</dbReference>
<dbReference type="InterPro" id="IPR003661">
    <property type="entry name" value="HisK_dim/P_dom"/>
</dbReference>
<reference evidence="14 15" key="1">
    <citation type="submission" date="2017-08" db="EMBL/GenBank/DDBJ databases">
        <title>Infants hospitalized years apart are colonized by the same room-sourced microbial strains.</title>
        <authorList>
            <person name="Brooks B."/>
            <person name="Olm M.R."/>
            <person name="Firek B.A."/>
            <person name="Baker R."/>
            <person name="Thomas B.C."/>
            <person name="Morowitz M.J."/>
            <person name="Banfield J.F."/>
        </authorList>
    </citation>
    <scope>NUCLEOTIDE SEQUENCE [LARGE SCALE GENOMIC DNA]</scope>
    <source>
        <strain evidence="14">S2_012_000_R2_81</strain>
    </source>
</reference>
<keyword evidence="11" id="KW-0472">Membrane</keyword>
<dbReference type="PROSITE" id="PS50109">
    <property type="entry name" value="HIS_KIN"/>
    <property type="match status" value="1"/>
</dbReference>
<dbReference type="Gene3D" id="3.30.565.10">
    <property type="entry name" value="Histidine kinase-like ATPase, C-terminal domain"/>
    <property type="match status" value="1"/>
</dbReference>
<feature type="transmembrane region" description="Helical" evidence="11">
    <location>
        <begin position="451"/>
        <end position="468"/>
    </location>
</feature>
<dbReference type="InterPro" id="IPR011006">
    <property type="entry name" value="CheY-like_superfamily"/>
</dbReference>
<dbReference type="SMART" id="SM01080">
    <property type="entry name" value="CHASE2"/>
    <property type="match status" value="1"/>
</dbReference>
<dbReference type="PROSITE" id="PS50110">
    <property type="entry name" value="RESPONSE_REGULATORY"/>
    <property type="match status" value="1"/>
</dbReference>
<dbReference type="InterPro" id="IPR036890">
    <property type="entry name" value="HATPase_C_sf"/>
</dbReference>
<dbReference type="AlphaFoldDB" id="A0A2W5DSW4"/>
<evidence type="ECO:0000313" key="15">
    <source>
        <dbReference type="Proteomes" id="UP000249633"/>
    </source>
</evidence>
<dbReference type="Gene3D" id="1.10.287.130">
    <property type="match status" value="1"/>
</dbReference>
<proteinExistence type="predicted"/>
<keyword evidence="14" id="KW-0808">Transferase</keyword>
<dbReference type="Pfam" id="PF00512">
    <property type="entry name" value="HisKA"/>
    <property type="match status" value="1"/>
</dbReference>
<dbReference type="EC" id="2.7.13.3" evidence="2"/>
<dbReference type="PANTHER" id="PTHR45339">
    <property type="entry name" value="HYBRID SIGNAL TRANSDUCTION HISTIDINE KINASE J"/>
    <property type="match status" value="1"/>
</dbReference>
<evidence type="ECO:0000256" key="6">
    <source>
        <dbReference type="ARBA" id="ARBA00023026"/>
    </source>
</evidence>
<dbReference type="CDD" id="cd16922">
    <property type="entry name" value="HATPase_EvgS-ArcB-TorS-like"/>
    <property type="match status" value="1"/>
</dbReference>
<gene>
    <name evidence="14" type="ORF">DI603_09170</name>
</gene>
<dbReference type="GO" id="GO:0000155">
    <property type="term" value="F:phosphorelay sensor kinase activity"/>
    <property type="evidence" value="ECO:0007669"/>
    <property type="project" value="InterPro"/>
</dbReference>
<dbReference type="InterPro" id="IPR003594">
    <property type="entry name" value="HATPase_dom"/>
</dbReference>
<comment type="catalytic activity">
    <reaction evidence="1">
        <text>ATP + protein L-histidine = ADP + protein N-phospho-L-histidine.</text>
        <dbReference type="EC" id="2.7.13.3"/>
    </reaction>
</comment>
<dbReference type="InterPro" id="IPR007890">
    <property type="entry name" value="CHASE2"/>
</dbReference>
<dbReference type="Pfam" id="PF05226">
    <property type="entry name" value="CHASE2"/>
    <property type="match status" value="1"/>
</dbReference>
<organism evidence="14 15">
    <name type="scientific">Roseateles depolymerans</name>
    <dbReference type="NCBI Taxonomy" id="76731"/>
    <lineage>
        <taxon>Bacteria</taxon>
        <taxon>Pseudomonadati</taxon>
        <taxon>Pseudomonadota</taxon>
        <taxon>Betaproteobacteria</taxon>
        <taxon>Burkholderiales</taxon>
        <taxon>Sphaerotilaceae</taxon>
        <taxon>Roseateles</taxon>
    </lineage>
</organism>
<evidence type="ECO:0000256" key="4">
    <source>
        <dbReference type="ARBA" id="ARBA00022729"/>
    </source>
</evidence>
<evidence type="ECO:0000256" key="3">
    <source>
        <dbReference type="ARBA" id="ARBA00022553"/>
    </source>
</evidence>
<dbReference type="Pfam" id="PF00072">
    <property type="entry name" value="Response_reg"/>
    <property type="match status" value="1"/>
</dbReference>
<evidence type="ECO:0000256" key="1">
    <source>
        <dbReference type="ARBA" id="ARBA00000085"/>
    </source>
</evidence>
<feature type="domain" description="Histidine kinase" evidence="12">
    <location>
        <begin position="527"/>
        <end position="744"/>
    </location>
</feature>
<keyword evidence="3 9" id="KW-0597">Phosphoprotein</keyword>
<sequence>MPAWCATSWSGRAASASTRRRFSASPPSSRSWRCPVPALATTTCGPVPSMRPAPPAPGARRRPSGSPTRAGCGCCRCCWRRCSDGRATVLRPGPRLMRQLPGLALPAAWLLWALLTWAGLEPRVEHALGDTLLRATAPAASASSAQPASVIVDIDDASLRAMREPLGDWPYSREVYALMLDYLRQAGASLVVMDIVFAGPRDGDARFAAALAAPPPTVLAAAGLVQPPAAVELASASPVEQQALGRLAQDGAVGQPWAGLTAPSEALLQALVVPGSLGVVTAALDADGVLRALPLLHRVQGRVLPSLALAARLRAQGQARWTLAAGQLAAGALHWPVDELGRVRLRLPPDGGAHPRVSWQRLMRAALGEQEDGELAALLAGRTVFVGSSAFFADEVMTPQGRLGGTQLNASVFDALAPGQARALAVQGAGVVALSLALWALAALPLLWRRLLPATLGALTGMVVLAVASVHAGYLPWLGPAVYALVLGVLALMLQRQREARELARRLTRDRELAEAASQAKTELLAQVSHEMRTPMNAVLGFSDILARAPLKPEQAHYVELLGHAGRQVFALINDLLDRSRLEGGRLQLAVHSFNLVDLVELQVELQRTRAQGQGLWLRVFTRSGGTDWVRGDAQRVAQIVANLVGNAIKFTRQGGVTVELSREPDGRVLLSVQDTGIGIEPAQLQRIFEPFAQAHAGIAGEFGGTGLGLAISRSLVQLMGGDITVQSQPGAGSRFEVRLDLPVADTLPAGHDGHEPERLAPTRPLRLLLAEDNDVNALVIDAMLAPLGHRITRVRDGEQALQALSTGGFDLVLMDMLMPGLDGLEATRRWRALEQAEGRSRTPIVALTAQAFLSEVKQSLEVGCDTHLTKPISLAALLQALAKYAKPD</sequence>
<dbReference type="SUPFAM" id="SSF47384">
    <property type="entry name" value="Homodimeric domain of signal transducing histidine kinase"/>
    <property type="match status" value="1"/>
</dbReference>
<name>A0A2W5DSW4_9BURK</name>
<dbReference type="Gene3D" id="3.40.50.2300">
    <property type="match status" value="1"/>
</dbReference>
<dbReference type="CDD" id="cd17546">
    <property type="entry name" value="REC_hyHK_CKI1_RcsC-like"/>
    <property type="match status" value="1"/>
</dbReference>
<keyword evidence="6" id="KW-0843">Virulence</keyword>
<accession>A0A2W5DSW4</accession>
<evidence type="ECO:0000256" key="11">
    <source>
        <dbReference type="SAM" id="Phobius"/>
    </source>
</evidence>
<evidence type="ECO:0000313" key="14">
    <source>
        <dbReference type="EMBL" id="PZP32844.1"/>
    </source>
</evidence>
<evidence type="ECO:0000259" key="12">
    <source>
        <dbReference type="PROSITE" id="PS50109"/>
    </source>
</evidence>
<dbReference type="SMART" id="SM00387">
    <property type="entry name" value="HATPase_c"/>
    <property type="match status" value="1"/>
</dbReference>
<keyword evidence="5" id="KW-0902">Two-component regulatory system</keyword>
<dbReference type="Proteomes" id="UP000249633">
    <property type="component" value="Unassembled WGS sequence"/>
</dbReference>
<dbReference type="CDD" id="cd00082">
    <property type="entry name" value="HisKA"/>
    <property type="match status" value="1"/>
</dbReference>
<feature type="region of interest" description="Disordered" evidence="10">
    <location>
        <begin position="43"/>
        <end position="71"/>
    </location>
</feature>
<evidence type="ECO:0000256" key="10">
    <source>
        <dbReference type="SAM" id="MobiDB-lite"/>
    </source>
</evidence>
<dbReference type="SUPFAM" id="SSF52172">
    <property type="entry name" value="CheY-like"/>
    <property type="match status" value="1"/>
</dbReference>
<keyword evidence="11" id="KW-0812">Transmembrane</keyword>
<dbReference type="SMART" id="SM00448">
    <property type="entry name" value="REC"/>
    <property type="match status" value="1"/>
</dbReference>
<evidence type="ECO:0000259" key="13">
    <source>
        <dbReference type="PROSITE" id="PS50110"/>
    </source>
</evidence>
<keyword evidence="14" id="KW-0418">Kinase</keyword>
<dbReference type="FunFam" id="3.30.565.10:FF:000010">
    <property type="entry name" value="Sensor histidine kinase RcsC"/>
    <property type="match status" value="1"/>
</dbReference>
<evidence type="ECO:0000256" key="2">
    <source>
        <dbReference type="ARBA" id="ARBA00012438"/>
    </source>
</evidence>
<dbReference type="InterPro" id="IPR004358">
    <property type="entry name" value="Sig_transdc_His_kin-like_C"/>
</dbReference>
<feature type="modified residue" description="4-aspartylphosphate" evidence="9">
    <location>
        <position position="816"/>
    </location>
</feature>
<comment type="function">
    <text evidence="7">Member of the two-component regulatory system BvgS/BvgA. Phosphorylates BvgA via a four-step phosphorelay in response to environmental signals.</text>
</comment>
<feature type="transmembrane region" description="Helical" evidence="11">
    <location>
        <begin position="424"/>
        <end position="444"/>
    </location>
</feature>
<dbReference type="Pfam" id="PF02518">
    <property type="entry name" value="HATPase_c"/>
    <property type="match status" value="1"/>
</dbReference>
<keyword evidence="4" id="KW-0732">Signal</keyword>
<dbReference type="InterPro" id="IPR005467">
    <property type="entry name" value="His_kinase_dom"/>
</dbReference>
<evidence type="ECO:0000256" key="9">
    <source>
        <dbReference type="PROSITE-ProRule" id="PRU00169"/>
    </source>
</evidence>
<dbReference type="InterPro" id="IPR001789">
    <property type="entry name" value="Sig_transdc_resp-reg_receiver"/>
</dbReference>
<dbReference type="PANTHER" id="PTHR45339:SF1">
    <property type="entry name" value="HYBRID SIGNAL TRANSDUCTION HISTIDINE KINASE J"/>
    <property type="match status" value="1"/>
</dbReference>
<dbReference type="InterPro" id="IPR036097">
    <property type="entry name" value="HisK_dim/P_sf"/>
</dbReference>
<dbReference type="EMBL" id="QFOD01000007">
    <property type="protein sequence ID" value="PZP32844.1"/>
    <property type="molecule type" value="Genomic_DNA"/>
</dbReference>
<comment type="caution">
    <text evidence="14">The sequence shown here is derived from an EMBL/GenBank/DDBJ whole genome shotgun (WGS) entry which is preliminary data.</text>
</comment>
<dbReference type="SMART" id="SM00388">
    <property type="entry name" value="HisKA"/>
    <property type="match status" value="1"/>
</dbReference>
<keyword evidence="11" id="KW-1133">Transmembrane helix</keyword>